<gene>
    <name evidence="2" type="ORF">GRO01_11480</name>
</gene>
<accession>A0A4Y3M2P4</accession>
<evidence type="ECO:0008006" key="4">
    <source>
        <dbReference type="Google" id="ProtNLM"/>
    </source>
</evidence>
<dbReference type="Proteomes" id="UP000320772">
    <property type="component" value="Unassembled WGS sequence"/>
</dbReference>
<keyword evidence="3" id="KW-1185">Reference proteome</keyword>
<feature type="signal peptide" evidence="1">
    <location>
        <begin position="1"/>
        <end position="19"/>
    </location>
</feature>
<feature type="chain" id="PRO_5022959295" description="Lipoprotein" evidence="1">
    <location>
        <begin position="20"/>
        <end position="145"/>
    </location>
</feature>
<proteinExistence type="predicted"/>
<sequence>MKKLFLFSALVFCPLSVNAEDVHQAATRFGIVDGSESIIKFHGKVVSPEIDGNFVEKITESGGADYLLLTQMGGRYCDAMYLIAKVTSAGVTSQKEFGNCSEPKTHVIPNKSIVLDFPPYQKDPAITVVYDIPTGTLTQNGKTIK</sequence>
<evidence type="ECO:0000313" key="2">
    <source>
        <dbReference type="EMBL" id="GEB03572.1"/>
    </source>
</evidence>
<comment type="caution">
    <text evidence="2">The sequence shown here is derived from an EMBL/GenBank/DDBJ whole genome shotgun (WGS) entry which is preliminary data.</text>
</comment>
<evidence type="ECO:0000256" key="1">
    <source>
        <dbReference type="SAM" id="SignalP"/>
    </source>
</evidence>
<name>A0A4Y3M2P4_9PROT</name>
<dbReference type="EMBL" id="BJLY01000002">
    <property type="protein sequence ID" value="GEB03572.1"/>
    <property type="molecule type" value="Genomic_DNA"/>
</dbReference>
<keyword evidence="1" id="KW-0732">Signal</keyword>
<evidence type="ECO:0000313" key="3">
    <source>
        <dbReference type="Proteomes" id="UP000320772"/>
    </source>
</evidence>
<reference evidence="2 3" key="1">
    <citation type="submission" date="2019-06" db="EMBL/GenBank/DDBJ databases">
        <title>Whole genome shotgun sequence of Gluconobacter roseus NBRC 3990.</title>
        <authorList>
            <person name="Hosoyama A."/>
            <person name="Uohara A."/>
            <person name="Ohji S."/>
            <person name="Ichikawa N."/>
        </authorList>
    </citation>
    <scope>NUCLEOTIDE SEQUENCE [LARGE SCALE GENOMIC DNA]</scope>
    <source>
        <strain evidence="2 3">NBRC 3990</strain>
    </source>
</reference>
<dbReference type="AlphaFoldDB" id="A0A4Y3M2P4"/>
<protein>
    <recommendedName>
        <fullName evidence="4">Lipoprotein</fullName>
    </recommendedName>
</protein>
<dbReference type="RefSeq" id="WP_062510495.1">
    <property type="nucleotide sequence ID" value="NZ_BAQZ01000002.1"/>
</dbReference>
<organism evidence="2 3">
    <name type="scientific">Gluconobacter roseus NBRC 3990</name>
    <dbReference type="NCBI Taxonomy" id="1307950"/>
    <lineage>
        <taxon>Bacteria</taxon>
        <taxon>Pseudomonadati</taxon>
        <taxon>Pseudomonadota</taxon>
        <taxon>Alphaproteobacteria</taxon>
        <taxon>Acetobacterales</taxon>
        <taxon>Acetobacteraceae</taxon>
        <taxon>Gluconobacter</taxon>
    </lineage>
</organism>